<keyword evidence="18" id="KW-1185">Reference proteome</keyword>
<evidence type="ECO:0000256" key="4">
    <source>
        <dbReference type="ARBA" id="ARBA00022553"/>
    </source>
</evidence>
<gene>
    <name evidence="17" type="ORF">ACHAWU_005039</name>
</gene>
<name>A0ABD3M6P9_9STRA</name>
<evidence type="ECO:0000256" key="15">
    <source>
        <dbReference type="SAM" id="Phobius"/>
    </source>
</evidence>
<evidence type="ECO:0000256" key="1">
    <source>
        <dbReference type="ARBA" id="ARBA00001913"/>
    </source>
</evidence>
<proteinExistence type="predicted"/>
<keyword evidence="10 15" id="KW-1133">Transmembrane helix</keyword>
<dbReference type="GO" id="GO:0005886">
    <property type="term" value="C:plasma membrane"/>
    <property type="evidence" value="ECO:0007669"/>
    <property type="project" value="UniProtKB-SubCell"/>
</dbReference>
<organism evidence="17 18">
    <name type="scientific">Discostella pseudostelligera</name>
    <dbReference type="NCBI Taxonomy" id="259834"/>
    <lineage>
        <taxon>Eukaryota</taxon>
        <taxon>Sar</taxon>
        <taxon>Stramenopiles</taxon>
        <taxon>Ochrophyta</taxon>
        <taxon>Bacillariophyta</taxon>
        <taxon>Coscinodiscophyceae</taxon>
        <taxon>Thalassiosirophycidae</taxon>
        <taxon>Stephanodiscales</taxon>
        <taxon>Stephanodiscaceae</taxon>
        <taxon>Discostella</taxon>
    </lineage>
</organism>
<evidence type="ECO:0000256" key="3">
    <source>
        <dbReference type="ARBA" id="ARBA00022475"/>
    </source>
</evidence>
<feature type="transmembrane region" description="Helical" evidence="15">
    <location>
        <begin position="972"/>
        <end position="993"/>
    </location>
</feature>
<reference evidence="17 18" key="1">
    <citation type="submission" date="2024-10" db="EMBL/GenBank/DDBJ databases">
        <title>Updated reference genomes for cyclostephanoid diatoms.</title>
        <authorList>
            <person name="Roberts W.R."/>
            <person name="Alverson A.J."/>
        </authorList>
    </citation>
    <scope>NUCLEOTIDE SEQUENCE [LARGE SCALE GENOMIC DNA]</scope>
    <source>
        <strain evidence="17 18">AJA232-27</strain>
    </source>
</reference>
<feature type="transmembrane region" description="Helical" evidence="15">
    <location>
        <begin position="139"/>
        <end position="160"/>
    </location>
</feature>
<dbReference type="PANTHER" id="PTHR45792">
    <property type="entry name" value="DIACYLGLYCEROL LIPASE HOMOLOG-RELATED"/>
    <property type="match status" value="1"/>
</dbReference>
<feature type="domain" description="Fungal lipase-type" evidence="16">
    <location>
        <begin position="508"/>
        <end position="641"/>
    </location>
</feature>
<feature type="transmembrane region" description="Helical" evidence="15">
    <location>
        <begin position="180"/>
        <end position="200"/>
    </location>
</feature>
<comment type="caution">
    <text evidence="17">The sequence shown here is derived from an EMBL/GenBank/DDBJ whole genome shotgun (WGS) entry which is preliminary data.</text>
</comment>
<protein>
    <recommendedName>
        <fullName evidence="14">sn-1-specific diacylglycerol lipase</fullName>
        <ecNumber evidence="14">3.1.1.116</ecNumber>
    </recommendedName>
</protein>
<evidence type="ECO:0000256" key="12">
    <source>
        <dbReference type="ARBA" id="ARBA00023136"/>
    </source>
</evidence>
<keyword evidence="5 15" id="KW-0812">Transmembrane</keyword>
<dbReference type="InterPro" id="IPR029058">
    <property type="entry name" value="AB_hydrolase_fold"/>
</dbReference>
<dbReference type="GO" id="GO:0016042">
    <property type="term" value="P:lipid catabolic process"/>
    <property type="evidence" value="ECO:0007669"/>
    <property type="project" value="UniProtKB-KW"/>
</dbReference>
<dbReference type="PANTHER" id="PTHR45792:SF8">
    <property type="entry name" value="DIACYLGLYCEROL LIPASE-ALPHA"/>
    <property type="match status" value="1"/>
</dbReference>
<dbReference type="Gene3D" id="3.40.50.1820">
    <property type="entry name" value="alpha/beta hydrolase"/>
    <property type="match status" value="1"/>
</dbReference>
<keyword evidence="11" id="KW-0443">Lipid metabolism</keyword>
<feature type="transmembrane region" description="Helical" evidence="15">
    <location>
        <begin position="848"/>
        <end position="865"/>
    </location>
</feature>
<accession>A0ABD3M6P9</accession>
<evidence type="ECO:0000256" key="6">
    <source>
        <dbReference type="ARBA" id="ARBA00022723"/>
    </source>
</evidence>
<keyword evidence="8" id="KW-0106">Calcium</keyword>
<comment type="cofactor">
    <cofactor evidence="1">
        <name>Ca(2+)</name>
        <dbReference type="ChEBI" id="CHEBI:29108"/>
    </cofactor>
</comment>
<evidence type="ECO:0000256" key="9">
    <source>
        <dbReference type="ARBA" id="ARBA00022963"/>
    </source>
</evidence>
<evidence type="ECO:0000256" key="14">
    <source>
        <dbReference type="ARBA" id="ARBA00026104"/>
    </source>
</evidence>
<evidence type="ECO:0000256" key="13">
    <source>
        <dbReference type="ARBA" id="ARBA00024531"/>
    </source>
</evidence>
<evidence type="ECO:0000313" key="17">
    <source>
        <dbReference type="EMBL" id="KAL3758369.1"/>
    </source>
</evidence>
<comment type="catalytic activity">
    <reaction evidence="13">
        <text>a 1,2-diacyl-sn-glycerol + H2O = a 2-acylglycerol + a fatty acid + H(+)</text>
        <dbReference type="Rhea" id="RHEA:33275"/>
        <dbReference type="ChEBI" id="CHEBI:15377"/>
        <dbReference type="ChEBI" id="CHEBI:15378"/>
        <dbReference type="ChEBI" id="CHEBI:17389"/>
        <dbReference type="ChEBI" id="CHEBI:17815"/>
        <dbReference type="ChEBI" id="CHEBI:28868"/>
        <dbReference type="EC" id="3.1.1.116"/>
    </reaction>
    <physiologicalReaction direction="left-to-right" evidence="13">
        <dbReference type="Rhea" id="RHEA:33276"/>
    </physiologicalReaction>
</comment>
<dbReference type="GO" id="GO:0046872">
    <property type="term" value="F:metal ion binding"/>
    <property type="evidence" value="ECO:0007669"/>
    <property type="project" value="UniProtKB-KW"/>
</dbReference>
<dbReference type="EMBL" id="JALLBG020000233">
    <property type="protein sequence ID" value="KAL3758369.1"/>
    <property type="molecule type" value="Genomic_DNA"/>
</dbReference>
<keyword evidence="12 15" id="KW-0472">Membrane</keyword>
<dbReference type="Pfam" id="PF01764">
    <property type="entry name" value="Lipase_3"/>
    <property type="match status" value="1"/>
</dbReference>
<evidence type="ECO:0000256" key="7">
    <source>
        <dbReference type="ARBA" id="ARBA00022801"/>
    </source>
</evidence>
<evidence type="ECO:0000256" key="10">
    <source>
        <dbReference type="ARBA" id="ARBA00022989"/>
    </source>
</evidence>
<evidence type="ECO:0000256" key="5">
    <source>
        <dbReference type="ARBA" id="ARBA00022692"/>
    </source>
</evidence>
<evidence type="ECO:0000256" key="11">
    <source>
        <dbReference type="ARBA" id="ARBA00023098"/>
    </source>
</evidence>
<dbReference type="Proteomes" id="UP001530293">
    <property type="component" value="Unassembled WGS sequence"/>
</dbReference>
<keyword evidence="6" id="KW-0479">Metal-binding</keyword>
<sequence length="1055" mass="119989">MIGLTLLMIGMRCVRRGSYSLLQRRQDLSSIEYNIINIDRAIMPALTVIRHFTTKPFAGDDLQIVCIVLAAYRVIQVICLVPLIVVALLNRFNGYDLLVNGYPQWCPQYEPYWDETTVVQTVNQYEKQQITRSGFMSEFVVLSSIFLVVDISWMVMVWVASSVGTPTQPKGRDEYLRKLILFKMFIIDCFPIALIIVGCLKVNQGRKNNYGCGDQPLVSAPPDSGLFYNFFCVLIVSFAFELLVWPAISANKIMRWIRKHEVIQRSRYATKAKGERLEQCLGGLLKCISVCCCNKQGGKELKNQGEMKDFAKNLMEFANNDTRLDLVFSDMYVGLKLLARVQAERRHNTIMQIQHSSNAQVGREDTSEETQIDIAINRRVLLTSLSTQRRRSILTLQTKEDGEGFIAVEKNVLSSNNPDDVEILRKAAHYCTYAQYIYVRIYDLAVEDFLPPNATSFIRDFGMMEPMERFSLAKVQMPHSQLFYANFYNGIAATPYAILVDEDERSVVITVRGTKSLEDWVIDLQYVPQPLDEVGKLCGFNGVGHHCHKGVMTRCKWIYNDIKRSRVLKQLYSDSSVYRDYDLVVVGHSLGGGCAQVLSLMLRPSFPSLLCFAYEPPGCIFDDLLCEDSKEWIISVVRHDDVGQSRACYLLISFVLFRNIPSLMLLLQCRELLNIISKSSGMNSSMSLLASKFPSIKHFMYDVRTPCPESHLAARNARILCPKRQIDRDTEFHKRVQAFRSERAAKNLTGEVSVKLYIPGRIIHLVDTKGDETKYVPYWDSRYEFNQVILSKRMLADHDILSLPDLLRNINLDECHEVNTWAVHDEEVEERELSFIVPCSNPQGKMPIILLIFIVVGCILATFSNRGCKFVSRSSTMHPPDGKIPYPLPSLNTGLWYYNLMQCIDEEDCDDTPPFDASNYVDSDYCYPYAQIYRPNSYWVAARAFGSITLLTGLVGIVPISTATCVQLKKRTWYLLCSWFLLVTVFQGLQFLIMKGDLCTEWTVPGTAETIKSDCTLARDGYIGIAATVIWFITAVGCSSMARTAKNIARINVSR</sequence>
<evidence type="ECO:0000313" key="18">
    <source>
        <dbReference type="Proteomes" id="UP001530293"/>
    </source>
</evidence>
<dbReference type="EC" id="3.1.1.116" evidence="14"/>
<evidence type="ECO:0000259" key="16">
    <source>
        <dbReference type="Pfam" id="PF01764"/>
    </source>
</evidence>
<feature type="transmembrane region" description="Helical" evidence="15">
    <location>
        <begin position="226"/>
        <end position="248"/>
    </location>
</feature>
<keyword evidence="9" id="KW-0442">Lipid degradation</keyword>
<feature type="transmembrane region" description="Helical" evidence="15">
    <location>
        <begin position="62"/>
        <end position="89"/>
    </location>
</feature>
<dbReference type="AlphaFoldDB" id="A0ABD3M6P9"/>
<dbReference type="SUPFAM" id="SSF53474">
    <property type="entry name" value="alpha/beta-Hydrolases"/>
    <property type="match status" value="1"/>
</dbReference>
<comment type="subcellular location">
    <subcellularLocation>
        <location evidence="2">Cell membrane</location>
        <topology evidence="2">Multi-pass membrane protein</topology>
    </subcellularLocation>
</comment>
<dbReference type="CDD" id="cd00519">
    <property type="entry name" value="Lipase_3"/>
    <property type="match status" value="1"/>
</dbReference>
<evidence type="ECO:0000256" key="8">
    <source>
        <dbReference type="ARBA" id="ARBA00022837"/>
    </source>
</evidence>
<evidence type="ECO:0000256" key="2">
    <source>
        <dbReference type="ARBA" id="ARBA00004651"/>
    </source>
</evidence>
<keyword evidence="7" id="KW-0378">Hydrolase</keyword>
<feature type="transmembrane region" description="Helical" evidence="15">
    <location>
        <begin position="1022"/>
        <end position="1042"/>
    </location>
</feature>
<keyword evidence="4" id="KW-0597">Phosphoprotein</keyword>
<keyword evidence="3" id="KW-1003">Cell membrane</keyword>
<dbReference type="InterPro" id="IPR002921">
    <property type="entry name" value="Fungal_lipase-type"/>
</dbReference>
<dbReference type="GO" id="GO:0016787">
    <property type="term" value="F:hydrolase activity"/>
    <property type="evidence" value="ECO:0007669"/>
    <property type="project" value="UniProtKB-KW"/>
</dbReference>
<dbReference type="InterPro" id="IPR052214">
    <property type="entry name" value="DAG_Lipase-Related"/>
</dbReference>